<proteinExistence type="predicted"/>
<accession>A0ABV7EQ96</accession>
<keyword evidence="1" id="KW-0067">ATP-binding</keyword>
<protein>
    <submittedName>
        <fullName evidence="3">FAD-dependent oxidoreductase</fullName>
    </submittedName>
</protein>
<dbReference type="Gene3D" id="3.30.470.20">
    <property type="entry name" value="ATP-grasp fold, B domain"/>
    <property type="match status" value="1"/>
</dbReference>
<dbReference type="Proteomes" id="UP001595462">
    <property type="component" value="Unassembled WGS sequence"/>
</dbReference>
<organism evidence="3 4">
    <name type="scientific">Salinisphaera aquimarina</name>
    <dbReference type="NCBI Taxonomy" id="2094031"/>
    <lineage>
        <taxon>Bacteria</taxon>
        <taxon>Pseudomonadati</taxon>
        <taxon>Pseudomonadota</taxon>
        <taxon>Gammaproteobacteria</taxon>
        <taxon>Salinisphaerales</taxon>
        <taxon>Salinisphaeraceae</taxon>
        <taxon>Salinisphaera</taxon>
    </lineage>
</organism>
<evidence type="ECO:0000313" key="3">
    <source>
        <dbReference type="EMBL" id="MFC3104854.1"/>
    </source>
</evidence>
<dbReference type="PROSITE" id="PS50975">
    <property type="entry name" value="ATP_GRASP"/>
    <property type="match status" value="1"/>
</dbReference>
<name>A0ABV7EQ96_9GAMM</name>
<dbReference type="InterPro" id="IPR011761">
    <property type="entry name" value="ATP-grasp"/>
</dbReference>
<evidence type="ECO:0000256" key="1">
    <source>
        <dbReference type="PROSITE-ProRule" id="PRU00409"/>
    </source>
</evidence>
<keyword evidence="4" id="KW-1185">Reference proteome</keyword>
<keyword evidence="1" id="KW-0547">Nucleotide-binding</keyword>
<comment type="caution">
    <text evidence="3">The sequence shown here is derived from an EMBL/GenBank/DDBJ whole genome shotgun (WGS) entry which is preliminary data.</text>
</comment>
<sequence length="390" mass="42563">MTDMQRRFGTPAIVVGGGLNGLGVVRSLGRAGVPVIVADSDAKAPGMRSRYARALRYDADTADGLSTALNSVARDKNQDRPVLILTTEKAVAFVTREYYQLEKMFHMTLSPPAAVQACTHKSTVMEIAQAAGLAHPRTVAVRQTADIEAIKSLRPPLIVKPAYHDSGYSKIFRKAYCVPDRESTITLVERMLPTLADIIVQEWIPGADSDIYFCLQYRPRGSGQPVSFVGRKLRSWPPRTGGTASCMAAPEAETVIDSTNDFFAKAGISGLVSMEYKRDSSDGRYMVVEPTVGRTDFQEEIATLNGVNIPLAAYCDSLGLELPKSTTPSPRIWRERISDSRSAADPLAESVDQPPGISATDALYRWHDPAPGIFTFIDRVHNWTGRSRGG</sequence>
<evidence type="ECO:0000259" key="2">
    <source>
        <dbReference type="PROSITE" id="PS50975"/>
    </source>
</evidence>
<gene>
    <name evidence="3" type="ORF">ACFOSU_13310</name>
</gene>
<dbReference type="RefSeq" id="WP_380690396.1">
    <property type="nucleotide sequence ID" value="NZ_JBHRSS010000006.1"/>
</dbReference>
<dbReference type="SUPFAM" id="SSF56059">
    <property type="entry name" value="Glutathione synthetase ATP-binding domain-like"/>
    <property type="match status" value="1"/>
</dbReference>
<dbReference type="EMBL" id="JBHRSS010000006">
    <property type="protein sequence ID" value="MFC3104854.1"/>
    <property type="molecule type" value="Genomic_DNA"/>
</dbReference>
<reference evidence="4" key="1">
    <citation type="journal article" date="2019" name="Int. J. Syst. Evol. Microbiol.">
        <title>The Global Catalogue of Microorganisms (GCM) 10K type strain sequencing project: providing services to taxonomists for standard genome sequencing and annotation.</title>
        <authorList>
            <consortium name="The Broad Institute Genomics Platform"/>
            <consortium name="The Broad Institute Genome Sequencing Center for Infectious Disease"/>
            <person name="Wu L."/>
            <person name="Ma J."/>
        </authorList>
    </citation>
    <scope>NUCLEOTIDE SEQUENCE [LARGE SCALE GENOMIC DNA]</scope>
    <source>
        <strain evidence="4">KCTC 52640</strain>
    </source>
</reference>
<evidence type="ECO:0000313" key="4">
    <source>
        <dbReference type="Proteomes" id="UP001595462"/>
    </source>
</evidence>
<feature type="domain" description="ATP-grasp" evidence="2">
    <location>
        <begin position="125"/>
        <end position="318"/>
    </location>
</feature>